<reference evidence="1 2" key="1">
    <citation type="journal article" date="2021" name="Commun. Biol.">
        <title>The genome of Shorea leprosula (Dipterocarpaceae) highlights the ecological relevance of drought in aseasonal tropical rainforests.</title>
        <authorList>
            <person name="Ng K.K.S."/>
            <person name="Kobayashi M.J."/>
            <person name="Fawcett J.A."/>
            <person name="Hatakeyama M."/>
            <person name="Paape T."/>
            <person name="Ng C.H."/>
            <person name="Ang C.C."/>
            <person name="Tnah L.H."/>
            <person name="Lee C.T."/>
            <person name="Nishiyama T."/>
            <person name="Sese J."/>
            <person name="O'Brien M.J."/>
            <person name="Copetti D."/>
            <person name="Mohd Noor M.I."/>
            <person name="Ong R.C."/>
            <person name="Putra M."/>
            <person name="Sireger I.Z."/>
            <person name="Indrioko S."/>
            <person name="Kosugi Y."/>
            <person name="Izuno A."/>
            <person name="Isagi Y."/>
            <person name="Lee S.L."/>
            <person name="Shimizu K.K."/>
        </authorList>
    </citation>
    <scope>NUCLEOTIDE SEQUENCE [LARGE SCALE GENOMIC DNA]</scope>
    <source>
        <strain evidence="1">214</strain>
    </source>
</reference>
<accession>A0AAV5MRZ4</accession>
<comment type="caution">
    <text evidence="1">The sequence shown here is derived from an EMBL/GenBank/DDBJ whole genome shotgun (WGS) entry which is preliminary data.</text>
</comment>
<evidence type="ECO:0000313" key="1">
    <source>
        <dbReference type="EMBL" id="GKV51774.1"/>
    </source>
</evidence>
<proteinExistence type="predicted"/>
<organism evidence="1 2">
    <name type="scientific">Rubroshorea leprosula</name>
    <dbReference type="NCBI Taxonomy" id="152421"/>
    <lineage>
        <taxon>Eukaryota</taxon>
        <taxon>Viridiplantae</taxon>
        <taxon>Streptophyta</taxon>
        <taxon>Embryophyta</taxon>
        <taxon>Tracheophyta</taxon>
        <taxon>Spermatophyta</taxon>
        <taxon>Magnoliopsida</taxon>
        <taxon>eudicotyledons</taxon>
        <taxon>Gunneridae</taxon>
        <taxon>Pentapetalae</taxon>
        <taxon>rosids</taxon>
        <taxon>malvids</taxon>
        <taxon>Malvales</taxon>
        <taxon>Dipterocarpaceae</taxon>
        <taxon>Rubroshorea</taxon>
    </lineage>
</organism>
<keyword evidence="2" id="KW-1185">Reference proteome</keyword>
<dbReference type="AlphaFoldDB" id="A0AAV5MRZ4"/>
<dbReference type="EMBL" id="BPVZ01000538">
    <property type="protein sequence ID" value="GKV51774.1"/>
    <property type="molecule type" value="Genomic_DNA"/>
</dbReference>
<dbReference type="Proteomes" id="UP001054252">
    <property type="component" value="Unassembled WGS sequence"/>
</dbReference>
<protein>
    <submittedName>
        <fullName evidence="1">Uncharacterized protein</fullName>
    </submittedName>
</protein>
<name>A0AAV5MRZ4_9ROSI</name>
<gene>
    <name evidence="1" type="ORF">SLEP1_g58399</name>
</gene>
<sequence length="64" mass="7241">MDSPWVKLLSLPDKPCKTESDSVQYQSLHDKPFMQNKTQFSSLIYKSWPAFINLPLAGTVVANV</sequence>
<evidence type="ECO:0000313" key="2">
    <source>
        <dbReference type="Proteomes" id="UP001054252"/>
    </source>
</evidence>